<dbReference type="PATRIC" id="fig|516051.4.peg.316"/>
<dbReference type="KEGG" id="mlt:VC82_304"/>
<dbReference type="OrthoDB" id="9785907at2"/>
<keyword evidence="2" id="KW-1185">Reference proteome</keyword>
<evidence type="ECO:0000313" key="2">
    <source>
        <dbReference type="Proteomes" id="UP000032726"/>
    </source>
</evidence>
<evidence type="ECO:0000313" key="1">
    <source>
        <dbReference type="EMBL" id="AKA33990.1"/>
    </source>
</evidence>
<dbReference type="HOGENOM" id="CLU_041665_0_0_10"/>
<reference evidence="1 2" key="1">
    <citation type="submission" date="2015-03" db="EMBL/GenBank/DDBJ databases">
        <title>Complete genome sequence of Muricauda lutaonensis CC-HSB-11T, isolated from a coastal hot spring.</title>
        <authorList>
            <person name="Kim K.M."/>
        </authorList>
    </citation>
    <scope>NUCLEOTIDE SEQUENCE [LARGE SCALE GENOMIC DNA]</scope>
    <source>
        <strain evidence="1 2">CC-HSB-11</strain>
    </source>
</reference>
<dbReference type="InterPro" id="IPR036237">
    <property type="entry name" value="Xyl_isomerase-like_sf"/>
</dbReference>
<gene>
    <name evidence="1" type="ORF">VC82_304</name>
</gene>
<proteinExistence type="predicted"/>
<name>A0A0D5YNT4_9FLAO</name>
<organism evidence="1 2">
    <name type="scientific">Flagellimonas lutaonensis</name>
    <dbReference type="NCBI Taxonomy" id="516051"/>
    <lineage>
        <taxon>Bacteria</taxon>
        <taxon>Pseudomonadati</taxon>
        <taxon>Bacteroidota</taxon>
        <taxon>Flavobacteriia</taxon>
        <taxon>Flavobacteriales</taxon>
        <taxon>Flavobacteriaceae</taxon>
        <taxon>Flagellimonas</taxon>
    </lineage>
</organism>
<accession>A0A0D5YNT4</accession>
<evidence type="ECO:0008006" key="3">
    <source>
        <dbReference type="Google" id="ProtNLM"/>
    </source>
</evidence>
<dbReference type="RefSeq" id="WP_045800813.1">
    <property type="nucleotide sequence ID" value="NZ_CP011071.1"/>
</dbReference>
<dbReference type="AlphaFoldDB" id="A0A0D5YNT4"/>
<dbReference type="EMBL" id="CP011071">
    <property type="protein sequence ID" value="AKA33990.1"/>
    <property type="molecule type" value="Genomic_DNA"/>
</dbReference>
<protein>
    <recommendedName>
        <fullName evidence="3">Xylose isomerase</fullName>
    </recommendedName>
</protein>
<dbReference type="STRING" id="516051.VC82_304"/>
<dbReference type="Proteomes" id="UP000032726">
    <property type="component" value="Chromosome"/>
</dbReference>
<dbReference type="NCBIfam" id="NF035939">
    <property type="entry name" value="TIM_EboE"/>
    <property type="match status" value="1"/>
</dbReference>
<sequence>MKVSEKFHLTYCTNIHPGEDWESIFSNLQKYIPRIKEKVCPHSDFGLGLRLSNQASVELKREGNLEEFQEWMYKNGVYVYTMNGFPYGNFHHQRVKDQVHTPDWTTEERCVYTERLFDQLAHLLPKGMSGGISTSPVSYKHWFTSQQAIHTAFGVGAKNMLRIAKKLYEIEQNSDVYLHLDIEPEPDGLVENTEDVLLFFNDFLLPIGREFFKKELGLDTAESEEAIKRYLTLCYDVCHFSLAYEEPKDTFAKLKQHGIHVGKIQISAALKIVFDKGVREVILRALSKFDEPVYLHQVTERTDLGVKTYSDLPEILGLKEDFSELRAHFHVPIFLEQFDNLHSTQDHIIKTLEYLKEDPICDHLEVETYTWEVLPENLKKELSESICRELEWVKARLE</sequence>
<dbReference type="SUPFAM" id="SSF51658">
    <property type="entry name" value="Xylose isomerase-like"/>
    <property type="match status" value="1"/>
</dbReference>